<organism evidence="1">
    <name type="scientific">Phaeocystis antarctica</name>
    <dbReference type="NCBI Taxonomy" id="33657"/>
    <lineage>
        <taxon>Eukaryota</taxon>
        <taxon>Haptista</taxon>
        <taxon>Haptophyta</taxon>
        <taxon>Prymnesiophyceae</taxon>
        <taxon>Phaeocystales</taxon>
        <taxon>Phaeocystaceae</taxon>
        <taxon>Phaeocystis</taxon>
    </lineage>
</organism>
<accession>A0A7S0EVB9</accession>
<dbReference type="EMBL" id="HBEP01022917">
    <property type="protein sequence ID" value="CAD8494306.1"/>
    <property type="molecule type" value="Transcribed_RNA"/>
</dbReference>
<proteinExistence type="predicted"/>
<evidence type="ECO:0000313" key="1">
    <source>
        <dbReference type="EMBL" id="CAD8494306.1"/>
    </source>
</evidence>
<dbReference type="AlphaFoldDB" id="A0A7S0EVB9"/>
<dbReference type="InterPro" id="IPR018790">
    <property type="entry name" value="DUF2358"/>
</dbReference>
<reference evidence="1" key="1">
    <citation type="submission" date="2021-01" db="EMBL/GenBank/DDBJ databases">
        <authorList>
            <person name="Corre E."/>
            <person name="Pelletier E."/>
            <person name="Niang G."/>
            <person name="Scheremetjew M."/>
            <person name="Finn R."/>
            <person name="Kale V."/>
            <person name="Holt S."/>
            <person name="Cochrane G."/>
            <person name="Meng A."/>
            <person name="Brown T."/>
            <person name="Cohen L."/>
        </authorList>
    </citation>
    <scope>NUCLEOTIDE SEQUENCE</scope>
    <source>
        <strain evidence="1">CCMP1374</strain>
    </source>
</reference>
<gene>
    <name evidence="1" type="ORF">PANT1444_LOCUS12917</name>
</gene>
<dbReference type="PANTHER" id="PTHR34123">
    <property type="entry name" value="OS04G0578200 PROTEIN"/>
    <property type="match status" value="1"/>
</dbReference>
<protein>
    <submittedName>
        <fullName evidence="1">Uncharacterized protein</fullName>
    </submittedName>
</protein>
<dbReference type="Pfam" id="PF10184">
    <property type="entry name" value="DUF2358"/>
    <property type="match status" value="1"/>
</dbReference>
<name>A0A7S0EVB9_9EUKA</name>
<dbReference type="PANTHER" id="PTHR34123:SF3">
    <property type="entry name" value="SNOAL-LIKE DOMAIN-CONTAINING PROTEIN"/>
    <property type="match status" value="1"/>
</dbReference>
<sequence>MLLATIAATAYFVAPPAVRRPNGRTGDAYLTLSEPPRPQLQLLQLHLNRLLGQSRSIPCPFFRRRAGDSIEGAIGVADEFARFVAARHKSLDLLPPDFVLLPPPARPKTRGLSLEAVMQAVRTDFDDSQYYVTGRLTQAVYSDSCFFDGPDPDMPVRSLQRYSDALKGLFDPKLSSIELLSLEPRGERRFVAHWRLSGALKLPWRPRIPEYTGATLYELDEEGLICCHVEAWSLSALEAFVSTLLTPLREHLPPGLTNTLLPPLLRPTLARIEATATREHRRALARLDRKEVDSGVPPLTAGVGL</sequence>